<protein>
    <recommendedName>
        <fullName evidence="4">DUF4064 domain-containing protein</fullName>
    </recommendedName>
</protein>
<dbReference type="AlphaFoldDB" id="A0A2R8ABG1"/>
<feature type="transmembrane region" description="Helical" evidence="1">
    <location>
        <begin position="112"/>
        <end position="141"/>
    </location>
</feature>
<evidence type="ECO:0008006" key="4">
    <source>
        <dbReference type="Google" id="ProtNLM"/>
    </source>
</evidence>
<gene>
    <name evidence="2" type="ORF">POI8812_01865</name>
</gene>
<accession>A0A2R8ABG1</accession>
<proteinExistence type="predicted"/>
<name>A0A2R8ABG1_9RHOB</name>
<sequence>MGNMTAETNPVLGWAGFAFGGAALLVSLIVFLAGPFAPQQSVGVSLGELAAEIVSSASRSMAGLEQPEPEVAARTIDDFLDIGIAVAATVAILFGIAALVRHESRRLAVSGIALGGFVIAFQVFTFVVAMIAGVILIAAVVGSLSDTFGDLFGG</sequence>
<keyword evidence="3" id="KW-1185">Reference proteome</keyword>
<dbReference type="Proteomes" id="UP000244932">
    <property type="component" value="Unassembled WGS sequence"/>
</dbReference>
<keyword evidence="1" id="KW-1133">Transmembrane helix</keyword>
<evidence type="ECO:0000313" key="3">
    <source>
        <dbReference type="Proteomes" id="UP000244932"/>
    </source>
</evidence>
<dbReference type="EMBL" id="OMKW01000002">
    <property type="protein sequence ID" value="SPF29553.1"/>
    <property type="molecule type" value="Genomic_DNA"/>
</dbReference>
<evidence type="ECO:0000313" key="2">
    <source>
        <dbReference type="EMBL" id="SPF29553.1"/>
    </source>
</evidence>
<keyword evidence="1" id="KW-0812">Transmembrane</keyword>
<organism evidence="2 3">
    <name type="scientific">Pontivivens insulae</name>
    <dbReference type="NCBI Taxonomy" id="1639689"/>
    <lineage>
        <taxon>Bacteria</taxon>
        <taxon>Pseudomonadati</taxon>
        <taxon>Pseudomonadota</taxon>
        <taxon>Alphaproteobacteria</taxon>
        <taxon>Rhodobacterales</taxon>
        <taxon>Paracoccaceae</taxon>
        <taxon>Pontivivens</taxon>
    </lineage>
</organism>
<reference evidence="2 3" key="1">
    <citation type="submission" date="2018-03" db="EMBL/GenBank/DDBJ databases">
        <authorList>
            <person name="Keele B.F."/>
        </authorList>
    </citation>
    <scope>NUCLEOTIDE SEQUENCE [LARGE SCALE GENOMIC DNA]</scope>
    <source>
        <strain evidence="2 3">CeCT 8812</strain>
    </source>
</reference>
<feature type="transmembrane region" description="Helical" evidence="1">
    <location>
        <begin position="79"/>
        <end position="100"/>
    </location>
</feature>
<keyword evidence="1" id="KW-0472">Membrane</keyword>
<feature type="transmembrane region" description="Helical" evidence="1">
    <location>
        <begin position="12"/>
        <end position="37"/>
    </location>
</feature>
<evidence type="ECO:0000256" key="1">
    <source>
        <dbReference type="SAM" id="Phobius"/>
    </source>
</evidence>